<dbReference type="Proteomes" id="UP000275408">
    <property type="component" value="Unassembled WGS sequence"/>
</dbReference>
<comment type="caution">
    <text evidence="1">The sequence shown here is derived from an EMBL/GenBank/DDBJ whole genome shotgun (WGS) entry which is preliminary data.</text>
</comment>
<dbReference type="AlphaFoldDB" id="A0A3M6U4H5"/>
<reference evidence="1 2" key="1">
    <citation type="journal article" date="2018" name="Sci. Rep.">
        <title>Comparative analysis of the Pocillopora damicornis genome highlights role of immune system in coral evolution.</title>
        <authorList>
            <person name="Cunning R."/>
            <person name="Bay R.A."/>
            <person name="Gillette P."/>
            <person name="Baker A.C."/>
            <person name="Traylor-Knowles N."/>
        </authorList>
    </citation>
    <scope>NUCLEOTIDE SEQUENCE [LARGE SCALE GENOMIC DNA]</scope>
    <source>
        <strain evidence="1">RSMAS</strain>
        <tissue evidence="1">Whole animal</tissue>
    </source>
</reference>
<accession>A0A3M6U4H5</accession>
<dbReference type="EMBL" id="RCHS01002274">
    <property type="protein sequence ID" value="RMX48469.1"/>
    <property type="molecule type" value="Genomic_DNA"/>
</dbReference>
<name>A0A3M6U4H5_POCDA</name>
<proteinExistence type="predicted"/>
<evidence type="ECO:0000313" key="2">
    <source>
        <dbReference type="Proteomes" id="UP000275408"/>
    </source>
</evidence>
<protein>
    <recommendedName>
        <fullName evidence="3">Transposase Helix-turn-helix domain-containing protein</fullName>
    </recommendedName>
</protein>
<keyword evidence="2" id="KW-1185">Reference proteome</keyword>
<gene>
    <name evidence="1" type="ORF">pdam_00015212</name>
</gene>
<organism evidence="1 2">
    <name type="scientific">Pocillopora damicornis</name>
    <name type="common">Cauliflower coral</name>
    <name type="synonym">Millepora damicornis</name>
    <dbReference type="NCBI Taxonomy" id="46731"/>
    <lineage>
        <taxon>Eukaryota</taxon>
        <taxon>Metazoa</taxon>
        <taxon>Cnidaria</taxon>
        <taxon>Anthozoa</taxon>
        <taxon>Hexacorallia</taxon>
        <taxon>Scleractinia</taxon>
        <taxon>Astrocoeniina</taxon>
        <taxon>Pocilloporidae</taxon>
        <taxon>Pocillopora</taxon>
    </lineage>
</organism>
<dbReference type="STRING" id="46731.A0A3M6U4H5"/>
<dbReference type="OrthoDB" id="5985645at2759"/>
<evidence type="ECO:0008006" key="3">
    <source>
        <dbReference type="Google" id="ProtNLM"/>
    </source>
</evidence>
<sequence>MATVSAMLVLSRLRRGEQGEFESLIKKRQIPKGKRKKLMMLMIALAIVVNPPRDRTLWWHEYFHLSKGTVLYIVNELEDDITRTDSKLQKAIPTFQRVALTIYFMASTAEYRSVANLFGVSRSFVSLCVKELRRDPLLNEWFEQAQDRSYPQPEDGNVPFRMNARERADASDTRNILANFFMTEEGRQIGSGADSN</sequence>
<evidence type="ECO:0000313" key="1">
    <source>
        <dbReference type="EMBL" id="RMX48469.1"/>
    </source>
</evidence>